<evidence type="ECO:0000313" key="2">
    <source>
        <dbReference type="Proteomes" id="UP000730482"/>
    </source>
</evidence>
<dbReference type="CDD" id="cd00657">
    <property type="entry name" value="Ferritin_like"/>
    <property type="match status" value="1"/>
</dbReference>
<dbReference type="Proteomes" id="UP000730482">
    <property type="component" value="Unassembled WGS sequence"/>
</dbReference>
<keyword evidence="2" id="KW-1185">Reference proteome</keyword>
<dbReference type="EMBL" id="JAAFYZ010000011">
    <property type="protein sequence ID" value="MBS2546258.1"/>
    <property type="molecule type" value="Genomic_DNA"/>
</dbReference>
<comment type="caution">
    <text evidence="1">The sequence shown here is derived from an EMBL/GenBank/DDBJ whole genome shotgun (WGS) entry which is preliminary data.</text>
</comment>
<evidence type="ECO:0000313" key="1">
    <source>
        <dbReference type="EMBL" id="MBS2546258.1"/>
    </source>
</evidence>
<dbReference type="InterPro" id="IPR012348">
    <property type="entry name" value="RNR-like"/>
</dbReference>
<gene>
    <name evidence="1" type="ORF">KGQ19_05205</name>
</gene>
<dbReference type="Pfam" id="PF11583">
    <property type="entry name" value="AurF"/>
    <property type="match status" value="1"/>
</dbReference>
<accession>A0ABS5KIP6</accession>
<dbReference type="InterPro" id="IPR009078">
    <property type="entry name" value="Ferritin-like_SF"/>
</dbReference>
<dbReference type="SUPFAM" id="SSF47240">
    <property type="entry name" value="Ferritin-like"/>
    <property type="match status" value="1"/>
</dbReference>
<protein>
    <submittedName>
        <fullName evidence="1">Ferritin-like domain-containing protein</fullName>
    </submittedName>
</protein>
<name>A0ABS5KIP6_9ACTN</name>
<sequence>MSTHDLYTLPADHETWNVANTGYSRFNWEYDDGRDRLLRLYQKGKDKQWDQVTRIDWDIEVDPDDILGFPHETSPLFGSEIWDRMTPEEHNELGRHQIAWQFSNFLHGEQGAMICSARIVESVPDLDAKFYAATQTMDEARHAEIYSRFLKEKVGLFYPINDQLKALLDDTLSDSRWDMPYLGMQVLIEGLALAAFGVMRDLTDMPLPKQILAYVMQDEARHVAFGRLALRDYYKELTQAERDEREEFVVEGCYLMRDRINGREVYEHLGLPVDRCMELNEHSEYYTAFRNLLFTRIVPTVKDIGLWGPRVQKAYEDMGVLSHAAANVEDLMKADEDLAERLDREKRFKAEEATRAVDVETTIATGAQE</sequence>
<dbReference type="Gene3D" id="1.10.620.20">
    <property type="entry name" value="Ribonucleotide Reductase, subunit A"/>
    <property type="match status" value="1"/>
</dbReference>
<dbReference type="InterPro" id="IPR025859">
    <property type="entry name" value="AurF/CmlI"/>
</dbReference>
<reference evidence="1 2" key="1">
    <citation type="submission" date="2020-02" db="EMBL/GenBank/DDBJ databases">
        <title>Acidophilic actinobacteria isolated from forest soil.</title>
        <authorList>
            <person name="Golinska P."/>
        </authorList>
    </citation>
    <scope>NUCLEOTIDE SEQUENCE [LARGE SCALE GENOMIC DNA]</scope>
    <source>
        <strain evidence="1 2">NL8</strain>
    </source>
</reference>
<organism evidence="1 2">
    <name type="scientific">Catenulispora pinistramenti</name>
    <dbReference type="NCBI Taxonomy" id="2705254"/>
    <lineage>
        <taxon>Bacteria</taxon>
        <taxon>Bacillati</taxon>
        <taxon>Actinomycetota</taxon>
        <taxon>Actinomycetes</taxon>
        <taxon>Catenulisporales</taxon>
        <taxon>Catenulisporaceae</taxon>
        <taxon>Catenulispora</taxon>
    </lineage>
</organism>
<proteinExistence type="predicted"/>
<dbReference type="RefSeq" id="WP_212007909.1">
    <property type="nucleotide sequence ID" value="NZ_JAAFYZ010000011.1"/>
</dbReference>